<evidence type="ECO:0000259" key="3">
    <source>
        <dbReference type="Pfam" id="PF01393"/>
    </source>
</evidence>
<proteinExistence type="predicted"/>
<reference evidence="4 5" key="2">
    <citation type="journal article" date="2019" name="G3 (Bethesda)">
        <title>Hybrid Assembly of the Genome of the Entomopathogenic Nematode Steinernema carpocapsae Identifies the X-Chromosome.</title>
        <authorList>
            <person name="Serra L."/>
            <person name="Macchietto M."/>
            <person name="Macias-Munoz A."/>
            <person name="McGill C.J."/>
            <person name="Rodriguez I.M."/>
            <person name="Rodriguez B."/>
            <person name="Murad R."/>
            <person name="Mortazavi A."/>
        </authorList>
    </citation>
    <scope>NUCLEOTIDE SEQUENCE [LARGE SCALE GENOMIC DNA]</scope>
    <source>
        <strain evidence="4 5">ALL</strain>
    </source>
</reference>
<dbReference type="Gene3D" id="2.40.50.40">
    <property type="match status" value="1"/>
</dbReference>
<dbReference type="Pfam" id="PF01393">
    <property type="entry name" value="Chromo_shadow"/>
    <property type="match status" value="1"/>
</dbReference>
<gene>
    <name evidence="4" type="ORF">L596_025034</name>
</gene>
<evidence type="ECO:0000256" key="1">
    <source>
        <dbReference type="ARBA" id="ARBA00004123"/>
    </source>
</evidence>
<dbReference type="OrthoDB" id="433924at2759"/>
<dbReference type="CDD" id="cd00034">
    <property type="entry name" value="CSD"/>
    <property type="match status" value="1"/>
</dbReference>
<comment type="subcellular location">
    <subcellularLocation>
        <location evidence="1">Nucleus</location>
    </subcellularLocation>
</comment>
<keyword evidence="2" id="KW-0539">Nucleus</keyword>
<dbReference type="GO" id="GO:0005634">
    <property type="term" value="C:nucleus"/>
    <property type="evidence" value="ECO:0007669"/>
    <property type="project" value="UniProtKB-SubCell"/>
</dbReference>
<accession>A0A4U5M6M0</accession>
<dbReference type="InterPro" id="IPR016197">
    <property type="entry name" value="Chromo-like_dom_sf"/>
</dbReference>
<protein>
    <recommendedName>
        <fullName evidence="3">Chromo shadow domain-containing protein</fullName>
    </recommendedName>
</protein>
<evidence type="ECO:0000313" key="4">
    <source>
        <dbReference type="EMBL" id="TKR64520.1"/>
    </source>
</evidence>
<organism evidence="4 5">
    <name type="scientific">Steinernema carpocapsae</name>
    <name type="common">Entomopathogenic nematode</name>
    <dbReference type="NCBI Taxonomy" id="34508"/>
    <lineage>
        <taxon>Eukaryota</taxon>
        <taxon>Metazoa</taxon>
        <taxon>Ecdysozoa</taxon>
        <taxon>Nematoda</taxon>
        <taxon>Chromadorea</taxon>
        <taxon>Rhabditida</taxon>
        <taxon>Tylenchina</taxon>
        <taxon>Panagrolaimomorpha</taxon>
        <taxon>Strongyloidoidea</taxon>
        <taxon>Steinernematidae</taxon>
        <taxon>Steinernema</taxon>
    </lineage>
</organism>
<name>A0A4U5M6M0_STECR</name>
<dbReference type="SUPFAM" id="SSF54160">
    <property type="entry name" value="Chromo domain-like"/>
    <property type="match status" value="1"/>
</dbReference>
<dbReference type="STRING" id="34508.A0A4U5M6M0"/>
<reference evidence="4 5" key="1">
    <citation type="journal article" date="2015" name="Genome Biol.">
        <title>Comparative genomics of Steinernema reveals deeply conserved gene regulatory networks.</title>
        <authorList>
            <person name="Dillman A.R."/>
            <person name="Macchietto M."/>
            <person name="Porter C.F."/>
            <person name="Rogers A."/>
            <person name="Williams B."/>
            <person name="Antoshechkin I."/>
            <person name="Lee M.M."/>
            <person name="Goodwin Z."/>
            <person name="Lu X."/>
            <person name="Lewis E.E."/>
            <person name="Goodrich-Blair H."/>
            <person name="Stock S.P."/>
            <person name="Adams B.J."/>
            <person name="Sternberg P.W."/>
            <person name="Mortazavi A."/>
        </authorList>
    </citation>
    <scope>NUCLEOTIDE SEQUENCE [LARGE SCALE GENOMIC DNA]</scope>
    <source>
        <strain evidence="4 5">ALL</strain>
    </source>
</reference>
<comment type="caution">
    <text evidence="4">The sequence shown here is derived from an EMBL/GenBank/DDBJ whole genome shotgun (WGS) entry which is preliminary data.</text>
</comment>
<sequence length="83" mass="9478">MHTTNTEKRSGEMFINSQHGLRDGFTPKKILAATKQMGETLFLVEYFDTDELDLAPKQEVFDRAPLIVLQFFEKYIPASVNPA</sequence>
<dbReference type="InterPro" id="IPR008251">
    <property type="entry name" value="Chromo_shadow_dom"/>
</dbReference>
<dbReference type="AlphaFoldDB" id="A0A4U5M6M0"/>
<dbReference type="Proteomes" id="UP000298663">
    <property type="component" value="Unassembled WGS sequence"/>
</dbReference>
<evidence type="ECO:0000256" key="2">
    <source>
        <dbReference type="ARBA" id="ARBA00023242"/>
    </source>
</evidence>
<keyword evidence="5" id="KW-1185">Reference proteome</keyword>
<feature type="domain" description="Chromo shadow" evidence="3">
    <location>
        <begin position="27"/>
        <end position="74"/>
    </location>
</feature>
<dbReference type="EMBL" id="AZBU02000009">
    <property type="protein sequence ID" value="TKR64520.1"/>
    <property type="molecule type" value="Genomic_DNA"/>
</dbReference>
<evidence type="ECO:0000313" key="5">
    <source>
        <dbReference type="Proteomes" id="UP000298663"/>
    </source>
</evidence>